<proteinExistence type="predicted"/>
<sequence length="82" mass="9589">MDRYHHEHVRISHTFCCHASISVAFSALYRFNHSYTNILLFVLESECFSENLELIDGSSSTVQLPSEKLEDLPPWRRMKCTI</sequence>
<dbReference type="EMBL" id="CM004466">
    <property type="protein sequence ID" value="OCU00717.1"/>
    <property type="molecule type" value="Genomic_DNA"/>
</dbReference>
<accession>A0A974E1A4</accession>
<reference evidence="2" key="1">
    <citation type="journal article" date="2016" name="Nature">
        <title>Genome evolution in the allotetraploid frog Xenopus laevis.</title>
        <authorList>
            <person name="Session A.M."/>
            <person name="Uno Y."/>
            <person name="Kwon T."/>
            <person name="Chapman J.A."/>
            <person name="Toyoda A."/>
            <person name="Takahashi S."/>
            <person name="Fukui A."/>
            <person name="Hikosaka A."/>
            <person name="Suzuki A."/>
            <person name="Kondo M."/>
            <person name="van Heeringen S.J."/>
            <person name="Quigley I."/>
            <person name="Heinz S."/>
            <person name="Ogino H."/>
            <person name="Ochi H."/>
            <person name="Hellsten U."/>
            <person name="Lyons J.B."/>
            <person name="Simakov O."/>
            <person name="Putnam N."/>
            <person name="Stites J."/>
            <person name="Kuroki Y."/>
            <person name="Tanaka T."/>
            <person name="Michiue T."/>
            <person name="Watanabe M."/>
            <person name="Bogdanovic O."/>
            <person name="Lister R."/>
            <person name="Georgiou G."/>
            <person name="Paranjpe S.S."/>
            <person name="van Kruijsbergen I."/>
            <person name="Shu S."/>
            <person name="Carlson J."/>
            <person name="Kinoshita T."/>
            <person name="Ohta Y."/>
            <person name="Mawaribuchi S."/>
            <person name="Jenkins J."/>
            <person name="Grimwood J."/>
            <person name="Schmutz J."/>
            <person name="Mitros T."/>
            <person name="Mozaffari S.V."/>
            <person name="Suzuki Y."/>
            <person name="Haramoto Y."/>
            <person name="Yamamoto T.S."/>
            <person name="Takagi C."/>
            <person name="Heald R."/>
            <person name="Miller K."/>
            <person name="Haudenschild C."/>
            <person name="Kitzman J."/>
            <person name="Nakayama T."/>
            <person name="Izutsu Y."/>
            <person name="Robert J."/>
            <person name="Fortriede J."/>
            <person name="Burns K."/>
            <person name="Lotay V."/>
            <person name="Karimi K."/>
            <person name="Yasuoka Y."/>
            <person name="Dichmann D.S."/>
            <person name="Flajnik M.F."/>
            <person name="Houston D.W."/>
            <person name="Shendure J."/>
            <person name="DuPasquier L."/>
            <person name="Vize P.D."/>
            <person name="Zorn A.M."/>
            <person name="Ito M."/>
            <person name="Marcotte E.M."/>
            <person name="Wallingford J.B."/>
            <person name="Ito Y."/>
            <person name="Asashima M."/>
            <person name="Ueno N."/>
            <person name="Matsuda Y."/>
            <person name="Veenstra G.J."/>
            <person name="Fujiyama A."/>
            <person name="Harland R.M."/>
            <person name="Taira M."/>
            <person name="Rokhsar D.S."/>
        </authorList>
    </citation>
    <scope>NUCLEOTIDE SEQUENCE [LARGE SCALE GENOMIC DNA]</scope>
    <source>
        <strain evidence="2">J</strain>
    </source>
</reference>
<evidence type="ECO:0000313" key="1">
    <source>
        <dbReference type="EMBL" id="OCU00717.1"/>
    </source>
</evidence>
<protein>
    <submittedName>
        <fullName evidence="1">Uncharacterized protein</fullName>
    </submittedName>
</protein>
<organism evidence="1 2">
    <name type="scientific">Xenopus laevis</name>
    <name type="common">African clawed frog</name>
    <dbReference type="NCBI Taxonomy" id="8355"/>
    <lineage>
        <taxon>Eukaryota</taxon>
        <taxon>Metazoa</taxon>
        <taxon>Chordata</taxon>
        <taxon>Craniata</taxon>
        <taxon>Vertebrata</taxon>
        <taxon>Euteleostomi</taxon>
        <taxon>Amphibia</taxon>
        <taxon>Batrachia</taxon>
        <taxon>Anura</taxon>
        <taxon>Pipoidea</taxon>
        <taxon>Pipidae</taxon>
        <taxon>Xenopodinae</taxon>
        <taxon>Xenopus</taxon>
        <taxon>Xenopus</taxon>
    </lineage>
</organism>
<gene>
    <name evidence="1" type="ORF">XELAEV_18006496mg</name>
</gene>
<dbReference type="AlphaFoldDB" id="A0A974E1A4"/>
<name>A0A974E1A4_XENLA</name>
<dbReference type="Proteomes" id="UP000694892">
    <property type="component" value="Chromosome 1L"/>
</dbReference>
<evidence type="ECO:0000313" key="2">
    <source>
        <dbReference type="Proteomes" id="UP000694892"/>
    </source>
</evidence>